<evidence type="ECO:0000313" key="2">
    <source>
        <dbReference type="EMBL" id="MED6200119.1"/>
    </source>
</evidence>
<gene>
    <name evidence="2" type="ORF">PIB30_082119</name>
</gene>
<comment type="caution">
    <text evidence="2">The sequence shown here is derived from an EMBL/GenBank/DDBJ whole genome shotgun (WGS) entry which is preliminary data.</text>
</comment>
<dbReference type="PROSITE" id="PS50181">
    <property type="entry name" value="FBOX"/>
    <property type="match status" value="1"/>
</dbReference>
<dbReference type="InterPro" id="IPR001810">
    <property type="entry name" value="F-box_dom"/>
</dbReference>
<dbReference type="CDD" id="cd22160">
    <property type="entry name" value="F-box_AtFBL13-like"/>
    <property type="match status" value="1"/>
</dbReference>
<keyword evidence="3" id="KW-1185">Reference proteome</keyword>
<evidence type="ECO:0000313" key="3">
    <source>
        <dbReference type="Proteomes" id="UP001341840"/>
    </source>
</evidence>
<proteinExistence type="predicted"/>
<dbReference type="PANTHER" id="PTHR31293">
    <property type="entry name" value="RNI-LIKE SUPERFAMILY PROTEIN"/>
    <property type="match status" value="1"/>
</dbReference>
<dbReference type="Proteomes" id="UP001341840">
    <property type="component" value="Unassembled WGS sequence"/>
</dbReference>
<name>A0ABU6XPZ6_9FABA</name>
<dbReference type="Pfam" id="PF24758">
    <property type="entry name" value="LRR_At5g56370"/>
    <property type="match status" value="1"/>
</dbReference>
<dbReference type="InterPro" id="IPR053781">
    <property type="entry name" value="F-box_AtFBL13-like"/>
</dbReference>
<protein>
    <recommendedName>
        <fullName evidence="1">F-box domain-containing protein</fullName>
    </recommendedName>
</protein>
<sequence length="396" mass="44210">MSTSMAEPDTNLATTMTIDDIDRISSLPDSLLCHILSFLPTTTSVIATTSILSRRWRNIWKDIEVFDFHQREDEEARKRLFSSLKVVRALRTPGRIRKFSLQSDVTTEKELKTVKKWIKAAVGPQLEELHLRVSMCNGNNLPVLPLRRSLFNTCKTLVSLSLGSDANYKATIILKHATYDFPSLKSLSLCLRSSRNVDALLSGCPVLEDLNLELFVYTCPINPPVRKIRVASSSLKTFTLSALSNHVIGRFELDAPSLESLGFLLNAELDGFSVRNLHSVKTVSLDSRFPVGGCSLIELAMDMLENCPVLKDLTVCRIKYSTGLFALLENLCLVISGGELDELSARNLQKVETADLELSSARGGYSLMELLKEICNACDLARKRIKNLSAMFYRKD</sequence>
<dbReference type="SUPFAM" id="SSF52047">
    <property type="entry name" value="RNI-like"/>
    <property type="match status" value="1"/>
</dbReference>
<dbReference type="Gene3D" id="1.20.1280.50">
    <property type="match status" value="1"/>
</dbReference>
<dbReference type="InterPro" id="IPR055294">
    <property type="entry name" value="FBL60-like"/>
</dbReference>
<accession>A0ABU6XPZ6</accession>
<dbReference type="InterPro" id="IPR055411">
    <property type="entry name" value="LRR_FXL15/At3g58940/PEG3-like"/>
</dbReference>
<feature type="domain" description="F-box" evidence="1">
    <location>
        <begin position="21"/>
        <end position="69"/>
    </location>
</feature>
<dbReference type="InterPro" id="IPR036047">
    <property type="entry name" value="F-box-like_dom_sf"/>
</dbReference>
<dbReference type="EMBL" id="JASCZI010212700">
    <property type="protein sequence ID" value="MED6200119.1"/>
    <property type="molecule type" value="Genomic_DNA"/>
</dbReference>
<dbReference type="PANTHER" id="PTHR31293:SF12">
    <property type="entry name" value="RNI-LIKE SUPERFAMILY PROTEIN"/>
    <property type="match status" value="1"/>
</dbReference>
<dbReference type="Pfam" id="PF00646">
    <property type="entry name" value="F-box"/>
    <property type="match status" value="1"/>
</dbReference>
<dbReference type="SMART" id="SM00256">
    <property type="entry name" value="FBOX"/>
    <property type="match status" value="1"/>
</dbReference>
<dbReference type="Gene3D" id="3.80.10.10">
    <property type="entry name" value="Ribonuclease Inhibitor"/>
    <property type="match status" value="1"/>
</dbReference>
<dbReference type="SUPFAM" id="SSF81383">
    <property type="entry name" value="F-box domain"/>
    <property type="match status" value="1"/>
</dbReference>
<reference evidence="2 3" key="1">
    <citation type="journal article" date="2023" name="Plants (Basel)">
        <title>Bridging the Gap: Combining Genomics and Transcriptomics Approaches to Understand Stylosanthes scabra, an Orphan Legume from the Brazilian Caatinga.</title>
        <authorList>
            <person name="Ferreira-Neto J.R.C."/>
            <person name="da Silva M.D."/>
            <person name="Binneck E."/>
            <person name="de Melo N.F."/>
            <person name="da Silva R.H."/>
            <person name="de Melo A.L.T.M."/>
            <person name="Pandolfi V."/>
            <person name="Bustamante F.O."/>
            <person name="Brasileiro-Vidal A.C."/>
            <person name="Benko-Iseppon A.M."/>
        </authorList>
    </citation>
    <scope>NUCLEOTIDE SEQUENCE [LARGE SCALE GENOMIC DNA]</scope>
    <source>
        <tissue evidence="2">Leaves</tissue>
    </source>
</reference>
<dbReference type="InterPro" id="IPR032675">
    <property type="entry name" value="LRR_dom_sf"/>
</dbReference>
<evidence type="ECO:0000259" key="1">
    <source>
        <dbReference type="PROSITE" id="PS50181"/>
    </source>
</evidence>
<organism evidence="2 3">
    <name type="scientific">Stylosanthes scabra</name>
    <dbReference type="NCBI Taxonomy" id="79078"/>
    <lineage>
        <taxon>Eukaryota</taxon>
        <taxon>Viridiplantae</taxon>
        <taxon>Streptophyta</taxon>
        <taxon>Embryophyta</taxon>
        <taxon>Tracheophyta</taxon>
        <taxon>Spermatophyta</taxon>
        <taxon>Magnoliopsida</taxon>
        <taxon>eudicotyledons</taxon>
        <taxon>Gunneridae</taxon>
        <taxon>Pentapetalae</taxon>
        <taxon>rosids</taxon>
        <taxon>fabids</taxon>
        <taxon>Fabales</taxon>
        <taxon>Fabaceae</taxon>
        <taxon>Papilionoideae</taxon>
        <taxon>50 kb inversion clade</taxon>
        <taxon>dalbergioids sensu lato</taxon>
        <taxon>Dalbergieae</taxon>
        <taxon>Pterocarpus clade</taxon>
        <taxon>Stylosanthes</taxon>
    </lineage>
</organism>